<keyword evidence="4 6" id="KW-1133">Transmembrane helix</keyword>
<feature type="transmembrane region" description="Helical" evidence="6">
    <location>
        <begin position="37"/>
        <end position="56"/>
    </location>
</feature>
<evidence type="ECO:0000313" key="8">
    <source>
        <dbReference type="EMBL" id="GEP57091.1"/>
    </source>
</evidence>
<dbReference type="PROSITE" id="PS50929">
    <property type="entry name" value="ABC_TM1F"/>
    <property type="match status" value="1"/>
</dbReference>
<dbReference type="Proteomes" id="UP000321058">
    <property type="component" value="Unassembled WGS sequence"/>
</dbReference>
<dbReference type="AlphaFoldDB" id="A0A512NDS2"/>
<keyword evidence="5 6" id="KW-0472">Membrane</keyword>
<feature type="transmembrane region" description="Helical" evidence="6">
    <location>
        <begin position="84"/>
        <end position="103"/>
    </location>
</feature>
<dbReference type="GO" id="GO:0140359">
    <property type="term" value="F:ABC-type transporter activity"/>
    <property type="evidence" value="ECO:0007669"/>
    <property type="project" value="InterPro"/>
</dbReference>
<proteinExistence type="predicted"/>
<dbReference type="InterPro" id="IPR050835">
    <property type="entry name" value="ABC_transporter_sub-D"/>
</dbReference>
<dbReference type="GO" id="GO:0005886">
    <property type="term" value="C:plasma membrane"/>
    <property type="evidence" value="ECO:0007669"/>
    <property type="project" value="UniProtKB-SubCell"/>
</dbReference>
<comment type="caution">
    <text evidence="8">The sequence shown here is derived from an EMBL/GenBank/DDBJ whole genome shotgun (WGS) entry which is preliminary data.</text>
</comment>
<keyword evidence="3 6" id="KW-0812">Transmembrane</keyword>
<comment type="subcellular location">
    <subcellularLocation>
        <location evidence="1">Cell membrane</location>
        <topology evidence="1">Multi-pass membrane protein</topology>
    </subcellularLocation>
</comment>
<evidence type="ECO:0000256" key="1">
    <source>
        <dbReference type="ARBA" id="ARBA00004651"/>
    </source>
</evidence>
<feature type="transmembrane region" description="Helical" evidence="6">
    <location>
        <begin position="160"/>
        <end position="179"/>
    </location>
</feature>
<accession>A0A512NDS2</accession>
<keyword evidence="9" id="KW-1185">Reference proteome</keyword>
<dbReference type="SUPFAM" id="SSF90123">
    <property type="entry name" value="ABC transporter transmembrane region"/>
    <property type="match status" value="1"/>
</dbReference>
<dbReference type="GO" id="GO:0005524">
    <property type="term" value="F:ATP binding"/>
    <property type="evidence" value="ECO:0007669"/>
    <property type="project" value="InterPro"/>
</dbReference>
<evidence type="ECO:0000256" key="5">
    <source>
        <dbReference type="ARBA" id="ARBA00023136"/>
    </source>
</evidence>
<feature type="transmembrane region" description="Helical" evidence="6">
    <location>
        <begin position="199"/>
        <end position="219"/>
    </location>
</feature>
<dbReference type="InterPro" id="IPR036640">
    <property type="entry name" value="ABC1_TM_sf"/>
</dbReference>
<dbReference type="EMBL" id="BKAJ01000074">
    <property type="protein sequence ID" value="GEP57091.1"/>
    <property type="molecule type" value="Genomic_DNA"/>
</dbReference>
<evidence type="ECO:0000256" key="3">
    <source>
        <dbReference type="ARBA" id="ARBA00022692"/>
    </source>
</evidence>
<gene>
    <name evidence="8" type="ORF">RSO01_42570</name>
</gene>
<protein>
    <submittedName>
        <fullName evidence="8">ABC transporter</fullName>
    </submittedName>
</protein>
<feature type="domain" description="ABC transmembrane type-1" evidence="7">
    <location>
        <begin position="45"/>
        <end position="340"/>
    </location>
</feature>
<evidence type="ECO:0000313" key="9">
    <source>
        <dbReference type="Proteomes" id="UP000321058"/>
    </source>
</evidence>
<organism evidence="8 9">
    <name type="scientific">Reyranella soli</name>
    <dbReference type="NCBI Taxonomy" id="1230389"/>
    <lineage>
        <taxon>Bacteria</taxon>
        <taxon>Pseudomonadati</taxon>
        <taxon>Pseudomonadota</taxon>
        <taxon>Alphaproteobacteria</taxon>
        <taxon>Hyphomicrobiales</taxon>
        <taxon>Reyranellaceae</taxon>
        <taxon>Reyranella</taxon>
    </lineage>
</organism>
<dbReference type="PANTHER" id="PTHR11384:SF59">
    <property type="entry name" value="LYSOSOMAL COBALAMIN TRANSPORTER ABCD4"/>
    <property type="match status" value="1"/>
</dbReference>
<name>A0A512NDS2_9HYPH</name>
<evidence type="ECO:0000259" key="7">
    <source>
        <dbReference type="PROSITE" id="PS50929"/>
    </source>
</evidence>
<keyword evidence="2" id="KW-0813">Transport</keyword>
<dbReference type="Gene3D" id="1.20.1560.10">
    <property type="entry name" value="ABC transporter type 1, transmembrane domain"/>
    <property type="match status" value="1"/>
</dbReference>
<evidence type="ECO:0000256" key="2">
    <source>
        <dbReference type="ARBA" id="ARBA00022448"/>
    </source>
</evidence>
<dbReference type="Pfam" id="PF06472">
    <property type="entry name" value="ABC_membrane_2"/>
    <property type="match status" value="1"/>
</dbReference>
<evidence type="ECO:0000256" key="4">
    <source>
        <dbReference type="ARBA" id="ARBA00022989"/>
    </source>
</evidence>
<reference evidence="8 9" key="1">
    <citation type="submission" date="2019-07" db="EMBL/GenBank/DDBJ databases">
        <title>Whole genome shotgun sequence of Reyranella soli NBRC 108950.</title>
        <authorList>
            <person name="Hosoyama A."/>
            <person name="Uohara A."/>
            <person name="Ohji S."/>
            <person name="Ichikawa N."/>
        </authorList>
    </citation>
    <scope>NUCLEOTIDE SEQUENCE [LARGE SCALE GENOMIC DNA]</scope>
    <source>
        <strain evidence="8 9">NBRC 108950</strain>
    </source>
</reference>
<sequence length="372" mass="41142">MTPTAIDLDDEVPAVGAKPLRRFWRTALGFWRGDGAWIPWALIGLLILCVVSQLVVQYRLNLWNRDFFNALERRDGRDILQQTYLLPALAASSIVLAATAVWGRMSFQRRWREWLTSSLLELWLSHDNYRRLDAGPGEPQLAEYRIAEDARIATDAPIDLVVGLLASLLTAATFVVVLWTVGGSLTFDAFDMALQLPGYLVFASFGYAMITTGAMMLVGRRMAHVIERKNQAESELKFAVARLHTSAPQTAAEAAQSAPVGFALAEVMRHWRRLRGQHVRTTLVSHGNTLLAPLVGLILCVPQYLNHAMSLGEVTQAAAAFAAVQGAFNWLVDNYPRLAEWASSASRVGILLLGLDVVEQARPPSNVRRPMA</sequence>
<evidence type="ECO:0000256" key="6">
    <source>
        <dbReference type="SAM" id="Phobius"/>
    </source>
</evidence>
<dbReference type="PANTHER" id="PTHR11384">
    <property type="entry name" value="ATP-BINDING CASSETTE, SUB-FAMILY D MEMBER"/>
    <property type="match status" value="1"/>
</dbReference>
<dbReference type="InterPro" id="IPR011527">
    <property type="entry name" value="ABC1_TM_dom"/>
</dbReference>